<sequence>MTADVGKVGCLWELNGAKERLKLLKADLMVEGSFDEAVRGVDGVFHTASPANLIDPCIKGTLNVLNSCSKARVKWGCAHLFLLFYKISFRCPAGLSTQ</sequence>
<keyword evidence="1" id="KW-0521">NADP</keyword>
<dbReference type="Proteomes" id="UP000290289">
    <property type="component" value="Chromosome 16"/>
</dbReference>
<organism evidence="3 4">
    <name type="scientific">Malus domestica</name>
    <name type="common">Apple</name>
    <name type="synonym">Pyrus malus</name>
    <dbReference type="NCBI Taxonomy" id="3750"/>
    <lineage>
        <taxon>Eukaryota</taxon>
        <taxon>Viridiplantae</taxon>
        <taxon>Streptophyta</taxon>
        <taxon>Embryophyta</taxon>
        <taxon>Tracheophyta</taxon>
        <taxon>Spermatophyta</taxon>
        <taxon>Magnoliopsida</taxon>
        <taxon>eudicotyledons</taxon>
        <taxon>Gunneridae</taxon>
        <taxon>Pentapetalae</taxon>
        <taxon>rosids</taxon>
        <taxon>fabids</taxon>
        <taxon>Rosales</taxon>
        <taxon>Rosaceae</taxon>
        <taxon>Amygdaloideae</taxon>
        <taxon>Maleae</taxon>
        <taxon>Malus</taxon>
    </lineage>
</organism>
<keyword evidence="4" id="KW-1185">Reference proteome</keyword>
<evidence type="ECO:0008006" key="5">
    <source>
        <dbReference type="Google" id="ProtNLM"/>
    </source>
</evidence>
<dbReference type="AlphaFoldDB" id="A0A498HL96"/>
<dbReference type="STRING" id="3750.A0A498HL96"/>
<dbReference type="Gene3D" id="3.40.50.720">
    <property type="entry name" value="NAD(P)-binding Rossmann-like Domain"/>
    <property type="match status" value="1"/>
</dbReference>
<dbReference type="InterPro" id="IPR050425">
    <property type="entry name" value="NAD(P)_dehydrat-like"/>
</dbReference>
<protein>
    <recommendedName>
        <fullName evidence="5">3-beta hydroxysteroid dehydrogenase/isomerase domain-containing protein</fullName>
    </recommendedName>
</protein>
<evidence type="ECO:0000256" key="2">
    <source>
        <dbReference type="ARBA" id="ARBA00023002"/>
    </source>
</evidence>
<dbReference type="GO" id="GO:0016616">
    <property type="term" value="F:oxidoreductase activity, acting on the CH-OH group of donors, NAD or NADP as acceptor"/>
    <property type="evidence" value="ECO:0007669"/>
    <property type="project" value="TreeGrafter"/>
</dbReference>
<proteinExistence type="predicted"/>
<evidence type="ECO:0000256" key="1">
    <source>
        <dbReference type="ARBA" id="ARBA00022857"/>
    </source>
</evidence>
<dbReference type="SUPFAM" id="SSF51735">
    <property type="entry name" value="NAD(P)-binding Rossmann-fold domains"/>
    <property type="match status" value="1"/>
</dbReference>
<dbReference type="PANTHER" id="PTHR10366">
    <property type="entry name" value="NAD DEPENDENT EPIMERASE/DEHYDRATASE"/>
    <property type="match status" value="1"/>
</dbReference>
<reference evidence="3 4" key="1">
    <citation type="submission" date="2018-10" db="EMBL/GenBank/DDBJ databases">
        <title>A high-quality apple genome assembly.</title>
        <authorList>
            <person name="Hu J."/>
        </authorList>
    </citation>
    <scope>NUCLEOTIDE SEQUENCE [LARGE SCALE GENOMIC DNA]</scope>
    <source>
        <strain evidence="4">cv. HFTH1</strain>
        <tissue evidence="3">Young leaf</tissue>
    </source>
</reference>
<evidence type="ECO:0000313" key="3">
    <source>
        <dbReference type="EMBL" id="RXH70157.1"/>
    </source>
</evidence>
<dbReference type="PANTHER" id="PTHR10366:SF503">
    <property type="entry name" value="TETRAKETIDE ALPHA-PYRONE REDUCTASE 2"/>
    <property type="match status" value="1"/>
</dbReference>
<accession>A0A498HL96</accession>
<name>A0A498HL96_MALDO</name>
<dbReference type="InterPro" id="IPR036291">
    <property type="entry name" value="NAD(P)-bd_dom_sf"/>
</dbReference>
<comment type="caution">
    <text evidence="3">The sequence shown here is derived from an EMBL/GenBank/DDBJ whole genome shotgun (WGS) entry which is preliminary data.</text>
</comment>
<keyword evidence="2" id="KW-0560">Oxidoreductase</keyword>
<gene>
    <name evidence="3" type="ORF">DVH24_007413</name>
</gene>
<evidence type="ECO:0000313" key="4">
    <source>
        <dbReference type="Proteomes" id="UP000290289"/>
    </source>
</evidence>
<dbReference type="EMBL" id="RDQH01000342">
    <property type="protein sequence ID" value="RXH70157.1"/>
    <property type="molecule type" value="Genomic_DNA"/>
</dbReference>